<dbReference type="PANTHER" id="PTHR42711">
    <property type="entry name" value="ABC TRANSPORTER ATP-BINDING PROTEIN"/>
    <property type="match status" value="1"/>
</dbReference>
<dbReference type="Pfam" id="PF00005">
    <property type="entry name" value="ABC_tran"/>
    <property type="match status" value="1"/>
</dbReference>
<dbReference type="SMART" id="SM00382">
    <property type="entry name" value="AAA"/>
    <property type="match status" value="1"/>
</dbReference>
<dbReference type="InterPro" id="IPR003593">
    <property type="entry name" value="AAA+_ATPase"/>
</dbReference>
<dbReference type="GO" id="GO:0005524">
    <property type="term" value="F:ATP binding"/>
    <property type="evidence" value="ECO:0007669"/>
    <property type="project" value="UniProtKB-KW"/>
</dbReference>
<dbReference type="PROSITE" id="PS50893">
    <property type="entry name" value="ABC_TRANSPORTER_2"/>
    <property type="match status" value="1"/>
</dbReference>
<evidence type="ECO:0000313" key="6">
    <source>
        <dbReference type="Proteomes" id="UP001198182"/>
    </source>
</evidence>
<comment type="caution">
    <text evidence="5">The sequence shown here is derived from an EMBL/GenBank/DDBJ whole genome shotgun (WGS) entry which is preliminary data.</text>
</comment>
<keyword evidence="1" id="KW-0813">Transport</keyword>
<dbReference type="Proteomes" id="UP001198182">
    <property type="component" value="Unassembled WGS sequence"/>
</dbReference>
<keyword evidence="2" id="KW-0547">Nucleotide-binding</keyword>
<keyword evidence="3 5" id="KW-0067">ATP-binding</keyword>
<evidence type="ECO:0000256" key="1">
    <source>
        <dbReference type="ARBA" id="ARBA00022448"/>
    </source>
</evidence>
<dbReference type="PROSITE" id="PS00211">
    <property type="entry name" value="ABC_TRANSPORTER_1"/>
    <property type="match status" value="1"/>
</dbReference>
<accession>A0AAE3EBW7</accession>
<dbReference type="PANTHER" id="PTHR42711:SF1">
    <property type="entry name" value="ABC-TRANSPORT PROTEIN, ATP-BINDING COMPONENT"/>
    <property type="match status" value="1"/>
</dbReference>
<evidence type="ECO:0000313" key="5">
    <source>
        <dbReference type="EMBL" id="MCC2231829.1"/>
    </source>
</evidence>
<keyword evidence="6" id="KW-1185">Reference proteome</keyword>
<feature type="domain" description="ABC transporter" evidence="4">
    <location>
        <begin position="4"/>
        <end position="253"/>
    </location>
</feature>
<name>A0AAE3EBW7_9FIRM</name>
<dbReference type="InterPro" id="IPR017871">
    <property type="entry name" value="ABC_transporter-like_CS"/>
</dbReference>
<dbReference type="InterPro" id="IPR003439">
    <property type="entry name" value="ABC_transporter-like_ATP-bd"/>
</dbReference>
<gene>
    <name evidence="5" type="ORF">LKD81_12620</name>
</gene>
<dbReference type="EMBL" id="JAJEQR010000040">
    <property type="protein sequence ID" value="MCC2231829.1"/>
    <property type="molecule type" value="Genomic_DNA"/>
</dbReference>
<organism evidence="5 6">
    <name type="scientific">Hominifimenecus microfluidus</name>
    <dbReference type="NCBI Taxonomy" id="2885348"/>
    <lineage>
        <taxon>Bacteria</taxon>
        <taxon>Bacillati</taxon>
        <taxon>Bacillota</taxon>
        <taxon>Clostridia</taxon>
        <taxon>Lachnospirales</taxon>
        <taxon>Lachnospiraceae</taxon>
        <taxon>Hominifimenecus</taxon>
    </lineage>
</organism>
<sequence length="323" mass="36494">MGIIELYDVKKSYKVAKRERSFLKQLLFHRYDEIVAVQGINLQIEVGEAVGIIGPNGAGKSTLIKMMVGILQPTAGTLYVNSKVPYKHRKQNAKNIGVVFGQRTQLWWDLPLEDTLKLHREMYEIPDAIYKRNIEKFDKTLGICSFWHQPVRQLSLGQRMKADLAVALLHDPKLLFLDEPTIGLDVMAKKQVRDFLKSINGDNVTIILTSHDLKDIEEICPRVIMVNHGSIVIDTSLSEIKAKVSEQKILVTFAEQPKSIPVLEGCKLVSQEGDTFIFQMDSLKCSFTDFFAAVGSKNGIENISVQSIDIDEIVRKMYAEDVQ</sequence>
<evidence type="ECO:0000256" key="2">
    <source>
        <dbReference type="ARBA" id="ARBA00022741"/>
    </source>
</evidence>
<dbReference type="Gene3D" id="3.40.50.300">
    <property type="entry name" value="P-loop containing nucleotide triphosphate hydrolases"/>
    <property type="match status" value="1"/>
</dbReference>
<dbReference type="InterPro" id="IPR050763">
    <property type="entry name" value="ABC_transporter_ATP-binding"/>
</dbReference>
<dbReference type="RefSeq" id="WP_308454314.1">
    <property type="nucleotide sequence ID" value="NZ_JAJEQR010000040.1"/>
</dbReference>
<dbReference type="GO" id="GO:0016887">
    <property type="term" value="F:ATP hydrolysis activity"/>
    <property type="evidence" value="ECO:0007669"/>
    <property type="project" value="InterPro"/>
</dbReference>
<proteinExistence type="predicted"/>
<evidence type="ECO:0000256" key="3">
    <source>
        <dbReference type="ARBA" id="ARBA00022840"/>
    </source>
</evidence>
<dbReference type="InterPro" id="IPR027417">
    <property type="entry name" value="P-loop_NTPase"/>
</dbReference>
<evidence type="ECO:0000259" key="4">
    <source>
        <dbReference type="PROSITE" id="PS50893"/>
    </source>
</evidence>
<protein>
    <submittedName>
        <fullName evidence="5">ATP-binding cassette domain-containing protein</fullName>
    </submittedName>
</protein>
<dbReference type="SUPFAM" id="SSF52540">
    <property type="entry name" value="P-loop containing nucleoside triphosphate hydrolases"/>
    <property type="match status" value="1"/>
</dbReference>
<reference evidence="5" key="1">
    <citation type="submission" date="2021-10" db="EMBL/GenBank/DDBJ databases">
        <title>Anaerobic single-cell dispensing facilitates the cultivation of human gut bacteria.</title>
        <authorList>
            <person name="Afrizal A."/>
        </authorList>
    </citation>
    <scope>NUCLEOTIDE SEQUENCE</scope>
    <source>
        <strain evidence="5">CLA-AA-H215</strain>
    </source>
</reference>
<dbReference type="AlphaFoldDB" id="A0AAE3EBW7"/>